<dbReference type="NCBIfam" id="NF047625">
    <property type="entry name" value="AcylSulfactDhSauS"/>
    <property type="match status" value="1"/>
</dbReference>
<dbReference type="RefSeq" id="WP_386376097.1">
    <property type="nucleotide sequence ID" value="NZ_JBHUMP010000040.1"/>
</dbReference>
<sequence>MAQARETDAPSEEEALVDTLVARARAAQAEFESGADQARYDNAAMAAAWALMEPGRNRELAQMAVETTGLGNVADKILKNHRKTLGLLRDIKPVPTHGVVREEPDRGLTVIARPIGVIAAIVPSTNPVATPVNNAVNALKCGNAIILAPSPKGVRVCEKLIGYIHAEFDKMGLPHDLVQMLPAPASKVKTQRLMETSDLLVVTGSQDNVRRAYSSGTPAVGVGAGNVSVIVDETAELKAAAAKITASKTFDNATSCSSENALVIVDEVHDAMVQALHDAGGRLLDDVQAKKLKLALFQNGGLNRKIIARDIGEVISEAGLSVEDADNARFLMIPGKEIGPDHPESGEKLSLVTTIYRARDYDDAVSVATRLLHHQGAGHSIGIHTLRDDRAIGLGKSLPTCRVIVNQPHCFATGGSFENGMPFSLSMGCGSWGGNSIDENLNYSHFMNLTKIVRPIPVSEPTVEDVLGAYWELVGK</sequence>
<dbReference type="Pfam" id="PF00171">
    <property type="entry name" value="Aldedh"/>
    <property type="match status" value="1"/>
</dbReference>
<dbReference type="InterPro" id="IPR016162">
    <property type="entry name" value="Ald_DH_N"/>
</dbReference>
<keyword evidence="4" id="KW-1185">Reference proteome</keyword>
<dbReference type="SUPFAM" id="SSF53720">
    <property type="entry name" value="ALDH-like"/>
    <property type="match status" value="1"/>
</dbReference>
<evidence type="ECO:0000259" key="2">
    <source>
        <dbReference type="Pfam" id="PF00171"/>
    </source>
</evidence>
<name>A0ABW5U779_9RHOB</name>
<proteinExistence type="predicted"/>
<dbReference type="Proteomes" id="UP001597474">
    <property type="component" value="Unassembled WGS sequence"/>
</dbReference>
<feature type="domain" description="Aldehyde dehydrogenase" evidence="2">
    <location>
        <begin position="9"/>
        <end position="279"/>
    </location>
</feature>
<dbReference type="PANTHER" id="PTHR11699">
    <property type="entry name" value="ALDEHYDE DEHYDROGENASE-RELATED"/>
    <property type="match status" value="1"/>
</dbReference>
<dbReference type="EMBL" id="JBHUMP010000040">
    <property type="protein sequence ID" value="MFD2741670.1"/>
    <property type="molecule type" value="Genomic_DNA"/>
</dbReference>
<dbReference type="InterPro" id="IPR015590">
    <property type="entry name" value="Aldehyde_DH_dom"/>
</dbReference>
<evidence type="ECO:0000313" key="4">
    <source>
        <dbReference type="Proteomes" id="UP001597474"/>
    </source>
</evidence>
<organism evidence="3 4">
    <name type="scientific">Sulfitobacter aestuarii</name>
    <dbReference type="NCBI Taxonomy" id="2161676"/>
    <lineage>
        <taxon>Bacteria</taxon>
        <taxon>Pseudomonadati</taxon>
        <taxon>Pseudomonadota</taxon>
        <taxon>Alphaproteobacteria</taxon>
        <taxon>Rhodobacterales</taxon>
        <taxon>Roseobacteraceae</taxon>
        <taxon>Sulfitobacter</taxon>
    </lineage>
</organism>
<dbReference type="Gene3D" id="3.40.309.10">
    <property type="entry name" value="Aldehyde Dehydrogenase, Chain A, domain 2"/>
    <property type="match status" value="1"/>
</dbReference>
<reference evidence="4" key="1">
    <citation type="journal article" date="2019" name="Int. J. Syst. Evol. Microbiol.">
        <title>The Global Catalogue of Microorganisms (GCM) 10K type strain sequencing project: providing services to taxonomists for standard genome sequencing and annotation.</title>
        <authorList>
            <consortium name="The Broad Institute Genomics Platform"/>
            <consortium name="The Broad Institute Genome Sequencing Center for Infectious Disease"/>
            <person name="Wu L."/>
            <person name="Ma J."/>
        </authorList>
    </citation>
    <scope>NUCLEOTIDE SEQUENCE [LARGE SCALE GENOMIC DNA]</scope>
    <source>
        <strain evidence="4">TISTR 2562</strain>
    </source>
</reference>
<dbReference type="InterPro" id="IPR016163">
    <property type="entry name" value="Ald_DH_C"/>
</dbReference>
<dbReference type="Gene3D" id="3.40.605.10">
    <property type="entry name" value="Aldehyde Dehydrogenase, Chain A, domain 1"/>
    <property type="match status" value="1"/>
</dbReference>
<gene>
    <name evidence="3" type="ORF">ACFSUD_19115</name>
</gene>
<evidence type="ECO:0000256" key="1">
    <source>
        <dbReference type="ARBA" id="ARBA00023002"/>
    </source>
</evidence>
<protein>
    <submittedName>
        <fullName evidence="3">Aldehyde dehydrogenase family protein</fullName>
    </submittedName>
</protein>
<comment type="caution">
    <text evidence="3">The sequence shown here is derived from an EMBL/GenBank/DDBJ whole genome shotgun (WGS) entry which is preliminary data.</text>
</comment>
<dbReference type="InterPro" id="IPR016161">
    <property type="entry name" value="Ald_DH/histidinol_DH"/>
</dbReference>
<dbReference type="CDD" id="cd07122">
    <property type="entry name" value="ALDH_F20_ACDH"/>
    <property type="match status" value="1"/>
</dbReference>
<evidence type="ECO:0000313" key="3">
    <source>
        <dbReference type="EMBL" id="MFD2741670.1"/>
    </source>
</evidence>
<accession>A0ABW5U779</accession>
<keyword evidence="1" id="KW-0560">Oxidoreductase</keyword>